<reference evidence="3" key="1">
    <citation type="journal article" date="2013" name="Nature">
        <title>Draft genome of the wheat A-genome progenitor Triticum urartu.</title>
        <authorList>
            <person name="Ling H.Q."/>
            <person name="Zhao S."/>
            <person name="Liu D."/>
            <person name="Wang J."/>
            <person name="Sun H."/>
            <person name="Zhang C."/>
            <person name="Fan H."/>
            <person name="Li D."/>
            <person name="Dong L."/>
            <person name="Tao Y."/>
            <person name="Gao C."/>
            <person name="Wu H."/>
            <person name="Li Y."/>
            <person name="Cui Y."/>
            <person name="Guo X."/>
            <person name="Zheng S."/>
            <person name="Wang B."/>
            <person name="Yu K."/>
            <person name="Liang Q."/>
            <person name="Yang W."/>
            <person name="Lou X."/>
            <person name="Chen J."/>
            <person name="Feng M."/>
            <person name="Jian J."/>
            <person name="Zhang X."/>
            <person name="Luo G."/>
            <person name="Jiang Y."/>
            <person name="Liu J."/>
            <person name="Wang Z."/>
            <person name="Sha Y."/>
            <person name="Zhang B."/>
            <person name="Wu H."/>
            <person name="Tang D."/>
            <person name="Shen Q."/>
            <person name="Xue P."/>
            <person name="Zou S."/>
            <person name="Wang X."/>
            <person name="Liu X."/>
            <person name="Wang F."/>
            <person name="Yang Y."/>
            <person name="An X."/>
            <person name="Dong Z."/>
            <person name="Zhang K."/>
            <person name="Zhang X."/>
            <person name="Luo M.C."/>
            <person name="Dvorak J."/>
            <person name="Tong Y."/>
            <person name="Wang J."/>
            <person name="Yang H."/>
            <person name="Li Z."/>
            <person name="Wang D."/>
            <person name="Zhang A."/>
            <person name="Wang J."/>
        </authorList>
    </citation>
    <scope>NUCLEOTIDE SEQUENCE</scope>
    <source>
        <strain evidence="3">cv. G1812</strain>
    </source>
</reference>
<evidence type="ECO:0000313" key="3">
    <source>
        <dbReference type="Proteomes" id="UP000015106"/>
    </source>
</evidence>
<dbReference type="AlphaFoldDB" id="A0A8R7RDB4"/>
<protein>
    <submittedName>
        <fullName evidence="2">Uncharacterized protein</fullName>
    </submittedName>
</protein>
<sequence length="164" mass="17943">MELELGGHIGADPLDRRSGHEVLPPGLHPGVLVEEGRVRGGHEVEGEGEVVEVREAEGVPGQVPALGQPLLVRPQHPPQPLQALVDDLLVRGGAAHDGEDDALEHHGRDGRVVLLRFHLRPHVHHCRPLGAAVLSQQVRRPRRPILAQDVPRDRARLCWLGHNV</sequence>
<keyword evidence="3" id="KW-1185">Reference proteome</keyword>
<accession>A0A8R7RDB4</accession>
<evidence type="ECO:0000313" key="2">
    <source>
        <dbReference type="EnsemblPlants" id="TuG1812S0002267300.01.T01.s_cds4363"/>
    </source>
</evidence>
<feature type="region of interest" description="Disordered" evidence="1">
    <location>
        <begin position="1"/>
        <end position="29"/>
    </location>
</feature>
<dbReference type="Gramene" id="TuG1812S0002267300.01.T01">
    <property type="protein sequence ID" value="TuG1812S0002267300.01.T01.s_cds4363"/>
    <property type="gene ID" value="TuG1812S0002267300.01"/>
</dbReference>
<dbReference type="EnsemblPlants" id="TuG1812S0002267300.01.T01">
    <property type="protein sequence ID" value="TuG1812S0002267300.01.T01.s_cds4363"/>
    <property type="gene ID" value="TuG1812S0002267300.01"/>
</dbReference>
<dbReference type="Proteomes" id="UP000015106">
    <property type="component" value="Unassembled WGS sequence"/>
</dbReference>
<proteinExistence type="predicted"/>
<name>A0A8R7RDB4_TRIUA</name>
<organism evidence="2 3">
    <name type="scientific">Triticum urartu</name>
    <name type="common">Red wild einkorn</name>
    <name type="synonym">Crithodium urartu</name>
    <dbReference type="NCBI Taxonomy" id="4572"/>
    <lineage>
        <taxon>Eukaryota</taxon>
        <taxon>Viridiplantae</taxon>
        <taxon>Streptophyta</taxon>
        <taxon>Embryophyta</taxon>
        <taxon>Tracheophyta</taxon>
        <taxon>Spermatophyta</taxon>
        <taxon>Magnoliopsida</taxon>
        <taxon>Liliopsida</taxon>
        <taxon>Poales</taxon>
        <taxon>Poaceae</taxon>
        <taxon>BOP clade</taxon>
        <taxon>Pooideae</taxon>
        <taxon>Triticodae</taxon>
        <taxon>Triticeae</taxon>
        <taxon>Triticinae</taxon>
        <taxon>Triticum</taxon>
    </lineage>
</organism>
<reference evidence="2" key="2">
    <citation type="submission" date="2022-06" db="UniProtKB">
        <authorList>
            <consortium name="EnsemblPlants"/>
        </authorList>
    </citation>
    <scope>IDENTIFICATION</scope>
</reference>
<evidence type="ECO:0000256" key="1">
    <source>
        <dbReference type="SAM" id="MobiDB-lite"/>
    </source>
</evidence>